<dbReference type="Proteomes" id="UP000191110">
    <property type="component" value="Unassembled WGS sequence"/>
</dbReference>
<evidence type="ECO:0000256" key="3">
    <source>
        <dbReference type="ARBA" id="ARBA00034247"/>
    </source>
</evidence>
<feature type="domain" description="Response regulatory" evidence="5">
    <location>
        <begin position="6"/>
        <end position="124"/>
    </location>
</feature>
<dbReference type="CDD" id="cd01949">
    <property type="entry name" value="GGDEF"/>
    <property type="match status" value="1"/>
</dbReference>
<dbReference type="SUPFAM" id="SSF52172">
    <property type="entry name" value="CheY-like"/>
    <property type="match status" value="2"/>
</dbReference>
<evidence type="ECO:0000256" key="1">
    <source>
        <dbReference type="ARBA" id="ARBA00001946"/>
    </source>
</evidence>
<dbReference type="AlphaFoldDB" id="A0A1T2LBB5"/>
<dbReference type="SUPFAM" id="SSF55073">
    <property type="entry name" value="Nucleotide cyclase"/>
    <property type="match status" value="1"/>
</dbReference>
<comment type="caution">
    <text evidence="7">The sequence shown here is derived from an EMBL/GenBank/DDBJ whole genome shotgun (WGS) entry which is preliminary data.</text>
</comment>
<evidence type="ECO:0000313" key="8">
    <source>
        <dbReference type="Proteomes" id="UP000191110"/>
    </source>
</evidence>
<sequence length="462" mass="51413">MSETTRILVVDGSEVSRTIISRSLNDQLDDADITVCANAAEANQQLQQAEFDLITTSLMLPDIDGLELCRQIRGSDKHRFTPLIVISGDADGRLLREGFAAGVTDYYDKSRGYSGFAQFIKRFTHRQSRLEGHALYVEDSATAAAVNGQMMQRHGLRITQVESAEGAFELLKECLPGGPRYRDPFDIVITDFFLKGSMTGGDLLHAIRTRFNLSQQEMPVLVITGSTSDERQVEVFHAGANDFVSKPIVEEILMARLRSLLLIKQQFSALRRQAEKLHHLAITDMLTGVRNKRYLLDNGEDFLNNQRNQPLWAMLLDIDHFKQINDTLGHITGDRVLEALGTLLLQSFPKDSMVVRFGGEEFAVLIPNCSREEAVARAETLRLAVERLRPVDIEITASIGICSTLDHPDQSLSKFLSLADKALYEAKSRGRNQCCIYTQQGIEAITLSVNTPPTLDARGGTS</sequence>
<dbReference type="PROSITE" id="PS50887">
    <property type="entry name" value="GGDEF"/>
    <property type="match status" value="1"/>
</dbReference>
<evidence type="ECO:0000256" key="2">
    <source>
        <dbReference type="ARBA" id="ARBA00012528"/>
    </source>
</evidence>
<dbReference type="GO" id="GO:0005886">
    <property type="term" value="C:plasma membrane"/>
    <property type="evidence" value="ECO:0007669"/>
    <property type="project" value="TreeGrafter"/>
</dbReference>
<dbReference type="PANTHER" id="PTHR45138">
    <property type="entry name" value="REGULATORY COMPONENTS OF SENSORY TRANSDUCTION SYSTEM"/>
    <property type="match status" value="1"/>
</dbReference>
<dbReference type="SMART" id="SM00448">
    <property type="entry name" value="REC"/>
    <property type="match status" value="2"/>
</dbReference>
<name>A0A1T2LBB5_9GAMM</name>
<dbReference type="PANTHER" id="PTHR45138:SF9">
    <property type="entry name" value="DIGUANYLATE CYCLASE DGCM-RELATED"/>
    <property type="match status" value="1"/>
</dbReference>
<evidence type="ECO:0000259" key="6">
    <source>
        <dbReference type="PROSITE" id="PS50887"/>
    </source>
</evidence>
<dbReference type="OrthoDB" id="9812260at2"/>
<dbReference type="FunFam" id="3.30.70.270:FF:000001">
    <property type="entry name" value="Diguanylate cyclase domain protein"/>
    <property type="match status" value="1"/>
</dbReference>
<dbReference type="Pfam" id="PF00072">
    <property type="entry name" value="Response_reg"/>
    <property type="match status" value="2"/>
</dbReference>
<accession>A0A1T2LBB5</accession>
<protein>
    <recommendedName>
        <fullName evidence="2">diguanylate cyclase</fullName>
        <ecNumber evidence="2">2.7.7.65</ecNumber>
    </recommendedName>
</protein>
<dbReference type="CDD" id="cd00156">
    <property type="entry name" value="REC"/>
    <property type="match status" value="2"/>
</dbReference>
<comment type="cofactor">
    <cofactor evidence="1">
        <name>Mg(2+)</name>
        <dbReference type="ChEBI" id="CHEBI:18420"/>
    </cofactor>
</comment>
<organism evidence="7 8">
    <name type="scientific">Solemya pervernicosa gill symbiont</name>
    <dbReference type="NCBI Taxonomy" id="642797"/>
    <lineage>
        <taxon>Bacteria</taxon>
        <taxon>Pseudomonadati</taxon>
        <taxon>Pseudomonadota</taxon>
        <taxon>Gammaproteobacteria</taxon>
        <taxon>sulfur-oxidizing symbionts</taxon>
    </lineage>
</organism>
<dbReference type="InterPro" id="IPR011006">
    <property type="entry name" value="CheY-like_superfamily"/>
</dbReference>
<dbReference type="InterPro" id="IPR029787">
    <property type="entry name" value="Nucleotide_cyclase"/>
</dbReference>
<dbReference type="InterPro" id="IPR050469">
    <property type="entry name" value="Diguanylate_Cyclase"/>
</dbReference>
<dbReference type="InterPro" id="IPR043128">
    <property type="entry name" value="Rev_trsase/Diguanyl_cyclase"/>
</dbReference>
<feature type="domain" description="Response regulatory" evidence="5">
    <location>
        <begin position="133"/>
        <end position="261"/>
    </location>
</feature>
<dbReference type="Gene3D" id="3.30.70.270">
    <property type="match status" value="1"/>
</dbReference>
<dbReference type="GO" id="GO:0000160">
    <property type="term" value="P:phosphorelay signal transduction system"/>
    <property type="evidence" value="ECO:0007669"/>
    <property type="project" value="InterPro"/>
</dbReference>
<dbReference type="EC" id="2.7.7.65" evidence="2"/>
<dbReference type="Pfam" id="PF00990">
    <property type="entry name" value="GGDEF"/>
    <property type="match status" value="1"/>
</dbReference>
<dbReference type="EMBL" id="MPRL01000001">
    <property type="protein sequence ID" value="OOZ42324.1"/>
    <property type="molecule type" value="Genomic_DNA"/>
</dbReference>
<evidence type="ECO:0000313" key="7">
    <source>
        <dbReference type="EMBL" id="OOZ42324.1"/>
    </source>
</evidence>
<dbReference type="PROSITE" id="PS50110">
    <property type="entry name" value="RESPONSE_REGULATORY"/>
    <property type="match status" value="2"/>
</dbReference>
<comment type="catalytic activity">
    <reaction evidence="3">
        <text>2 GTP = 3',3'-c-di-GMP + 2 diphosphate</text>
        <dbReference type="Rhea" id="RHEA:24898"/>
        <dbReference type="ChEBI" id="CHEBI:33019"/>
        <dbReference type="ChEBI" id="CHEBI:37565"/>
        <dbReference type="ChEBI" id="CHEBI:58805"/>
        <dbReference type="EC" id="2.7.7.65"/>
    </reaction>
</comment>
<keyword evidence="8" id="KW-1185">Reference proteome</keyword>
<dbReference type="GO" id="GO:1902201">
    <property type="term" value="P:negative regulation of bacterial-type flagellum-dependent cell motility"/>
    <property type="evidence" value="ECO:0007669"/>
    <property type="project" value="TreeGrafter"/>
</dbReference>
<reference evidence="7 8" key="1">
    <citation type="submission" date="2016-11" db="EMBL/GenBank/DDBJ databases">
        <title>Mixed transmission modes and dynamic genome evolution in an obligate animal-bacterial symbiosis.</title>
        <authorList>
            <person name="Russell S.L."/>
            <person name="Corbett-Detig R.B."/>
            <person name="Cavanaugh C.M."/>
        </authorList>
    </citation>
    <scope>NUCLEOTIDE SEQUENCE [LARGE SCALE GENOMIC DNA]</scope>
    <source>
        <strain evidence="7">Sveles-Q1</strain>
    </source>
</reference>
<dbReference type="Gene3D" id="3.40.50.2300">
    <property type="match status" value="2"/>
</dbReference>
<gene>
    <name evidence="7" type="ORF">BOW53_00335</name>
</gene>
<evidence type="ECO:0000256" key="4">
    <source>
        <dbReference type="PROSITE-ProRule" id="PRU00169"/>
    </source>
</evidence>
<dbReference type="GO" id="GO:0052621">
    <property type="term" value="F:diguanylate cyclase activity"/>
    <property type="evidence" value="ECO:0007669"/>
    <property type="project" value="UniProtKB-EC"/>
</dbReference>
<comment type="caution">
    <text evidence="4">Lacks conserved residue(s) required for the propagation of feature annotation.</text>
</comment>
<keyword evidence="4" id="KW-0597">Phosphoprotein</keyword>
<dbReference type="GO" id="GO:0043709">
    <property type="term" value="P:cell adhesion involved in single-species biofilm formation"/>
    <property type="evidence" value="ECO:0007669"/>
    <property type="project" value="TreeGrafter"/>
</dbReference>
<dbReference type="InterPro" id="IPR000160">
    <property type="entry name" value="GGDEF_dom"/>
</dbReference>
<evidence type="ECO:0000259" key="5">
    <source>
        <dbReference type="PROSITE" id="PS50110"/>
    </source>
</evidence>
<dbReference type="SMART" id="SM00267">
    <property type="entry name" value="GGDEF"/>
    <property type="match status" value="1"/>
</dbReference>
<proteinExistence type="predicted"/>
<dbReference type="NCBIfam" id="TIGR00254">
    <property type="entry name" value="GGDEF"/>
    <property type="match status" value="1"/>
</dbReference>
<feature type="domain" description="GGDEF" evidence="6">
    <location>
        <begin position="309"/>
        <end position="439"/>
    </location>
</feature>
<dbReference type="RefSeq" id="WP_078482083.1">
    <property type="nucleotide sequence ID" value="NZ_MPRL01000001.1"/>
</dbReference>
<feature type="modified residue" description="4-aspartylphosphate" evidence="4">
    <location>
        <position position="191"/>
    </location>
</feature>
<dbReference type="InterPro" id="IPR001789">
    <property type="entry name" value="Sig_transdc_resp-reg_receiver"/>
</dbReference>